<protein>
    <recommendedName>
        <fullName evidence="5">Lipoprotein</fullName>
    </recommendedName>
</protein>
<feature type="signal peptide" evidence="2">
    <location>
        <begin position="1"/>
        <end position="22"/>
    </location>
</feature>
<organism evidence="3 4">
    <name type="scientific">Lautropia dentalis</name>
    <dbReference type="NCBI Taxonomy" id="2490857"/>
    <lineage>
        <taxon>Bacteria</taxon>
        <taxon>Pseudomonadati</taxon>
        <taxon>Pseudomonadota</taxon>
        <taxon>Betaproteobacteria</taxon>
        <taxon>Burkholderiales</taxon>
        <taxon>Burkholderiaceae</taxon>
        <taxon>Lautropia</taxon>
    </lineage>
</organism>
<dbReference type="AlphaFoldDB" id="A0A426FQ88"/>
<proteinExistence type="predicted"/>
<feature type="region of interest" description="Disordered" evidence="1">
    <location>
        <begin position="27"/>
        <end position="62"/>
    </location>
</feature>
<dbReference type="OrthoDB" id="8908297at2"/>
<keyword evidence="2" id="KW-0732">Signal</keyword>
<evidence type="ECO:0008006" key="5">
    <source>
        <dbReference type="Google" id="ProtNLM"/>
    </source>
</evidence>
<gene>
    <name evidence="3" type="ORF">EHV23_00730</name>
</gene>
<evidence type="ECO:0000313" key="3">
    <source>
        <dbReference type="EMBL" id="RRN44849.1"/>
    </source>
</evidence>
<evidence type="ECO:0000313" key="4">
    <source>
        <dbReference type="Proteomes" id="UP000270261"/>
    </source>
</evidence>
<dbReference type="Proteomes" id="UP000270261">
    <property type="component" value="Unassembled WGS sequence"/>
</dbReference>
<feature type="chain" id="PRO_5018988696" description="Lipoprotein" evidence="2">
    <location>
        <begin position="23"/>
        <end position="179"/>
    </location>
</feature>
<dbReference type="PROSITE" id="PS51257">
    <property type="entry name" value="PROKAR_LIPOPROTEIN"/>
    <property type="match status" value="1"/>
</dbReference>
<evidence type="ECO:0000256" key="1">
    <source>
        <dbReference type="SAM" id="MobiDB-lite"/>
    </source>
</evidence>
<keyword evidence="4" id="KW-1185">Reference proteome</keyword>
<sequence>MHRVRLLRPALLAALSAVTVVACGSLNPPSQAESSPHKAQHQQKARKRRPVPDRTDTIAGVDANHDGVRDDIEAWIARLPDNEEQKYWLGRVHTAVTNSMLVDVKDEYALREVANDITLTTDCQMDAYPPDTLLGYHRGAEIEKLTVNTRARKKAYRRFNASQNGTVSFSYPHEACIRP</sequence>
<accession>A0A426FQ88</accession>
<name>A0A426FQ88_9BURK</name>
<comment type="caution">
    <text evidence="3">The sequence shown here is derived from an EMBL/GenBank/DDBJ whole genome shotgun (WGS) entry which is preliminary data.</text>
</comment>
<reference evidence="3 4" key="1">
    <citation type="submission" date="2018-11" db="EMBL/GenBank/DDBJ databases">
        <title>Genome sequencing of Lautropia sp. KCOM 2505 (= ChDC F240).</title>
        <authorList>
            <person name="Kook J.-K."/>
            <person name="Park S.-N."/>
            <person name="Lim Y.K."/>
        </authorList>
    </citation>
    <scope>NUCLEOTIDE SEQUENCE [LARGE SCALE GENOMIC DNA]</scope>
    <source>
        <strain evidence="3 4">KCOM 2505</strain>
    </source>
</reference>
<feature type="compositionally biased region" description="Basic residues" evidence="1">
    <location>
        <begin position="38"/>
        <end position="49"/>
    </location>
</feature>
<dbReference type="EMBL" id="RRUE01000001">
    <property type="protein sequence ID" value="RRN44849.1"/>
    <property type="molecule type" value="Genomic_DNA"/>
</dbReference>
<evidence type="ECO:0000256" key="2">
    <source>
        <dbReference type="SAM" id="SignalP"/>
    </source>
</evidence>
<dbReference type="RefSeq" id="WP_125094281.1">
    <property type="nucleotide sequence ID" value="NZ_RRUE01000001.1"/>
</dbReference>